<dbReference type="PROSITE" id="PS50240">
    <property type="entry name" value="TRYPSIN_DOM"/>
    <property type="match status" value="1"/>
</dbReference>
<comment type="caution">
    <text evidence="4">The sequence shown here is derived from an EMBL/GenBank/DDBJ whole genome shotgun (WGS) entry which is preliminary data.</text>
</comment>
<dbReference type="InterPro" id="IPR050430">
    <property type="entry name" value="Peptidase_S1"/>
</dbReference>
<dbReference type="EC" id="3.4.21.-" evidence="4"/>
<dbReference type="PROSITE" id="PS00135">
    <property type="entry name" value="TRYPSIN_SER"/>
    <property type="match status" value="1"/>
</dbReference>
<evidence type="ECO:0000313" key="5">
    <source>
        <dbReference type="Proteomes" id="UP001596512"/>
    </source>
</evidence>
<dbReference type="SUPFAM" id="SSF50494">
    <property type="entry name" value="Trypsin-like serine proteases"/>
    <property type="match status" value="1"/>
</dbReference>
<dbReference type="Gene3D" id="2.60.40.10">
    <property type="entry name" value="Immunoglobulins"/>
    <property type="match status" value="1"/>
</dbReference>
<dbReference type="SMART" id="SM00020">
    <property type="entry name" value="Tryp_SPc"/>
    <property type="match status" value="1"/>
</dbReference>
<gene>
    <name evidence="4" type="ORF">ACFQV2_14510</name>
</gene>
<feature type="chain" id="PRO_5047147459" evidence="2">
    <location>
        <begin position="29"/>
        <end position="555"/>
    </location>
</feature>
<dbReference type="InterPro" id="IPR033116">
    <property type="entry name" value="TRYPSIN_SER"/>
</dbReference>
<evidence type="ECO:0000256" key="2">
    <source>
        <dbReference type="SAM" id="SignalP"/>
    </source>
</evidence>
<evidence type="ECO:0000256" key="1">
    <source>
        <dbReference type="ARBA" id="ARBA00023157"/>
    </source>
</evidence>
<name>A0ABW2TP32_9PSEU</name>
<keyword evidence="5" id="KW-1185">Reference proteome</keyword>
<dbReference type="Gene3D" id="2.40.10.10">
    <property type="entry name" value="Trypsin-like serine proteases"/>
    <property type="match status" value="1"/>
</dbReference>
<accession>A0ABW2TP32</accession>
<keyword evidence="2" id="KW-0732">Signal</keyword>
<sequence>MRTPRSWGLLALTAAAVLGPLGATVALAAQPTGSASAPGATFEGDTVPADAPGAFFYNGQAATVSEFPGVVAALRAGGSRPEGQSCTGIVVAPRKILIAAHCHDLQGEKSFVYGLDDLAEYQGGAGPGFYAKAVEYKKHPKYVNFDQGYDVAVVTVDRDIRLKDGAPYPKVATSKDTGLEAPGGSGVGYGYGKKTHNDTPADVTLDKATLPIVDGATQCQGVGAGFKGATMICAGYSDGRVTVLPGDSGGPLVRNNTVIGVASWSRSDFRWYSIYARLNNDMGDWVANEIGSGTPQPGQFGVAVDPTSASVAAGGSVSAAVRTTAGSDGSKAVDLSVSGLPSGVQATFQPARLNTGESSKLTFEAGTSAVNGTYDLTVTGKAADGSTGSARFSLTVTDGGTPQPGDFSLGASPNSVRVAAGNHISTTITSTAGSGGSEQVSLTTSGVPSGVTATLQPTSIATGANAKLTFVASSTAPAGTHTVTVTGTSASGKTATTTVSLTVEGTTPPPSGVTVTLSPTSGTAGPGSIAQTRLTASGGTGTITLSASGAPAARR</sequence>
<dbReference type="PANTHER" id="PTHR24276">
    <property type="entry name" value="POLYSERASE-RELATED"/>
    <property type="match status" value="1"/>
</dbReference>
<evidence type="ECO:0000259" key="3">
    <source>
        <dbReference type="PROSITE" id="PS50240"/>
    </source>
</evidence>
<evidence type="ECO:0000313" key="4">
    <source>
        <dbReference type="EMBL" id="MFC7614556.1"/>
    </source>
</evidence>
<feature type="domain" description="Peptidase S1" evidence="3">
    <location>
        <begin position="56"/>
        <end position="291"/>
    </location>
</feature>
<dbReference type="Proteomes" id="UP001596512">
    <property type="component" value="Unassembled WGS sequence"/>
</dbReference>
<dbReference type="InterPro" id="IPR013783">
    <property type="entry name" value="Ig-like_fold"/>
</dbReference>
<dbReference type="GO" id="GO:0016787">
    <property type="term" value="F:hydrolase activity"/>
    <property type="evidence" value="ECO:0007669"/>
    <property type="project" value="UniProtKB-KW"/>
</dbReference>
<dbReference type="Pfam" id="PF00089">
    <property type="entry name" value="Trypsin"/>
    <property type="match status" value="1"/>
</dbReference>
<proteinExistence type="predicted"/>
<reference evidence="5" key="1">
    <citation type="journal article" date="2019" name="Int. J. Syst. Evol. Microbiol.">
        <title>The Global Catalogue of Microorganisms (GCM) 10K type strain sequencing project: providing services to taxonomists for standard genome sequencing and annotation.</title>
        <authorList>
            <consortium name="The Broad Institute Genomics Platform"/>
            <consortium name="The Broad Institute Genome Sequencing Center for Infectious Disease"/>
            <person name="Wu L."/>
            <person name="Ma J."/>
        </authorList>
    </citation>
    <scope>NUCLEOTIDE SEQUENCE [LARGE SCALE GENOMIC DNA]</scope>
    <source>
        <strain evidence="5">JCM 17695</strain>
    </source>
</reference>
<organism evidence="4 5">
    <name type="scientific">Actinokineospora soli</name>
    <dbReference type="NCBI Taxonomy" id="1048753"/>
    <lineage>
        <taxon>Bacteria</taxon>
        <taxon>Bacillati</taxon>
        <taxon>Actinomycetota</taxon>
        <taxon>Actinomycetes</taxon>
        <taxon>Pseudonocardiales</taxon>
        <taxon>Pseudonocardiaceae</taxon>
        <taxon>Actinokineospora</taxon>
    </lineage>
</organism>
<dbReference type="PANTHER" id="PTHR24276:SF98">
    <property type="entry name" value="FI18310P1-RELATED"/>
    <property type="match status" value="1"/>
</dbReference>
<keyword evidence="4" id="KW-0378">Hydrolase</keyword>
<keyword evidence="1" id="KW-1015">Disulfide bond</keyword>
<dbReference type="InterPro" id="IPR001254">
    <property type="entry name" value="Trypsin_dom"/>
</dbReference>
<protein>
    <submittedName>
        <fullName evidence="4">Trypsin-like serine protease</fullName>
        <ecNumber evidence="4">3.4.21.-</ecNumber>
    </submittedName>
</protein>
<dbReference type="EMBL" id="JBHTEY010000004">
    <property type="protein sequence ID" value="MFC7614556.1"/>
    <property type="molecule type" value="Genomic_DNA"/>
</dbReference>
<feature type="signal peptide" evidence="2">
    <location>
        <begin position="1"/>
        <end position="28"/>
    </location>
</feature>
<dbReference type="InterPro" id="IPR009003">
    <property type="entry name" value="Peptidase_S1_PA"/>
</dbReference>
<dbReference type="InterPro" id="IPR043504">
    <property type="entry name" value="Peptidase_S1_PA_chymotrypsin"/>
</dbReference>